<evidence type="ECO:0000256" key="12">
    <source>
        <dbReference type="SAM" id="Phobius"/>
    </source>
</evidence>
<keyword evidence="6" id="KW-0560">Oxidoreductase</keyword>
<evidence type="ECO:0000256" key="13">
    <source>
        <dbReference type="SAM" id="SignalP"/>
    </source>
</evidence>
<evidence type="ECO:0000259" key="14">
    <source>
        <dbReference type="PROSITE" id="PS51085"/>
    </source>
</evidence>
<dbReference type="SUPFAM" id="SSF52343">
    <property type="entry name" value="Ferredoxin reductase-like, C-terminal NADP-linked domain"/>
    <property type="match status" value="1"/>
</dbReference>
<evidence type="ECO:0000256" key="11">
    <source>
        <dbReference type="SAM" id="MobiDB-lite"/>
    </source>
</evidence>
<feature type="chain" id="PRO_5045064528" evidence="13">
    <location>
        <begin position="17"/>
        <end position="647"/>
    </location>
</feature>
<dbReference type="InterPro" id="IPR017927">
    <property type="entry name" value="FAD-bd_FR_type"/>
</dbReference>
<dbReference type="SUPFAM" id="SSF63380">
    <property type="entry name" value="Riboflavin synthase domain-like"/>
    <property type="match status" value="1"/>
</dbReference>
<dbReference type="Pfam" id="PF00111">
    <property type="entry name" value="Fer2"/>
    <property type="match status" value="1"/>
</dbReference>
<accession>A0ABW4MFW0</accession>
<keyword evidence="12" id="KW-1133">Transmembrane helix</keyword>
<evidence type="ECO:0000256" key="2">
    <source>
        <dbReference type="ARBA" id="ARBA00022630"/>
    </source>
</evidence>
<feature type="domain" description="FAD-binding FR-type" evidence="15">
    <location>
        <begin position="281"/>
        <end position="387"/>
    </location>
</feature>
<feature type="signal peptide" evidence="13">
    <location>
        <begin position="1"/>
        <end position="16"/>
    </location>
</feature>
<dbReference type="Pfam" id="PF00175">
    <property type="entry name" value="NAD_binding_1"/>
    <property type="match status" value="1"/>
</dbReference>
<feature type="transmembrane region" description="Helical" evidence="12">
    <location>
        <begin position="191"/>
        <end position="209"/>
    </location>
</feature>
<evidence type="ECO:0000256" key="10">
    <source>
        <dbReference type="ARBA" id="ARBA00061434"/>
    </source>
</evidence>
<evidence type="ECO:0000313" key="16">
    <source>
        <dbReference type="EMBL" id="MFD1767229.1"/>
    </source>
</evidence>
<comment type="caution">
    <text evidence="16">The sequence shown here is derived from an EMBL/GenBank/DDBJ whole genome shotgun (WGS) entry which is preliminary data.</text>
</comment>
<dbReference type="Gene3D" id="3.10.20.30">
    <property type="match status" value="1"/>
</dbReference>
<comment type="similarity">
    <text evidence="10">In the N-terminal section; belongs to the FAD-binding oxidoreductase type 6 family.</text>
</comment>
<dbReference type="PRINTS" id="PR00371">
    <property type="entry name" value="FPNCR"/>
</dbReference>
<sequence length="647" mass="68590">MFLLVAATACLPQAVAAQSASDHTAHHPATASAADAVPATQTAPSIADPAQQKAKPATAMAAMMDDMMGGEMERRKQTSAYSALLALPDRDESARRGAAQEAMARLHKGLNLATEATNEAQHQDSIDGASVAKQLREAATLIESGAATTAVLDGRQSSNAVANNWFRDELGLAPVNDHASMSGMLWGLSPGHWLFMAATILALAALLILQMLRLRRIRALVTASSPQPLLLRGTTDGSSPIPVSNEADKAAISPRLQAEPQQAARSPSALSDSAPAGKVKRWAGDLRIAQIFTETPTVKTFRLVAPGGDRLPFDFLPGQFLQVEVVSADGVRAKRSYTIASSPTQRAYVELTVKREAQGAVSRHLHDDVKQGDLVRIAGPFGHFIFTGTDADSIVLIAGGVGITPMMSVLRFLTDTAWAGDIFFVYSARSTDEFVFRSEIEQLERRHANLHVFASMQRAPGTVWHGAEGHISRELLEIAVPEIARRRIHLCGPPPMMAAMRKILTDIGVPEAQIYSEAFGPASLPIDDPVKTDKAAASAAVTATAREISSIAQGARDQVAATTVTFAVSGVSAALDTNETILEAAETAGVEIPYSCRVGECGVCVTRLLEGEVTMEVESGLDPADKAQGYVLACQARCTRGPLVVEA</sequence>
<evidence type="ECO:0000256" key="9">
    <source>
        <dbReference type="ARBA" id="ARBA00034078"/>
    </source>
</evidence>
<dbReference type="PROSITE" id="PS00197">
    <property type="entry name" value="2FE2S_FER_1"/>
    <property type="match status" value="1"/>
</dbReference>
<dbReference type="InterPro" id="IPR050415">
    <property type="entry name" value="MRET"/>
</dbReference>
<feature type="domain" description="2Fe-2S ferredoxin-type" evidence="14">
    <location>
        <begin position="562"/>
        <end position="647"/>
    </location>
</feature>
<evidence type="ECO:0000256" key="1">
    <source>
        <dbReference type="ARBA" id="ARBA00001974"/>
    </source>
</evidence>
<dbReference type="InterPro" id="IPR001709">
    <property type="entry name" value="Flavoprot_Pyr_Nucl_cyt_Rdtase"/>
</dbReference>
<gene>
    <name evidence="16" type="ORF">ACFSAG_10290</name>
</gene>
<keyword evidence="13" id="KW-0732">Signal</keyword>
<feature type="region of interest" description="Disordered" evidence="11">
    <location>
        <begin position="22"/>
        <end position="58"/>
    </location>
</feature>
<proteinExistence type="inferred from homology"/>
<keyword evidence="7" id="KW-0408">Iron</keyword>
<comment type="cofactor">
    <cofactor evidence="9">
        <name>[2Fe-2S] cluster</name>
        <dbReference type="ChEBI" id="CHEBI:190135"/>
    </cofactor>
</comment>
<evidence type="ECO:0000256" key="7">
    <source>
        <dbReference type="ARBA" id="ARBA00023004"/>
    </source>
</evidence>
<dbReference type="InterPro" id="IPR008333">
    <property type="entry name" value="Cbr1-like_FAD-bd_dom"/>
</dbReference>
<dbReference type="PRINTS" id="PR00410">
    <property type="entry name" value="PHEHYDRXLASE"/>
</dbReference>
<dbReference type="SUPFAM" id="SSF54292">
    <property type="entry name" value="2Fe-2S ferredoxin-like"/>
    <property type="match status" value="1"/>
</dbReference>
<dbReference type="Proteomes" id="UP001597215">
    <property type="component" value="Unassembled WGS sequence"/>
</dbReference>
<evidence type="ECO:0000256" key="6">
    <source>
        <dbReference type="ARBA" id="ARBA00023002"/>
    </source>
</evidence>
<dbReference type="CDD" id="cd06217">
    <property type="entry name" value="FNR_iron_sulfur_binding_3"/>
    <property type="match status" value="1"/>
</dbReference>
<keyword evidence="12" id="KW-0472">Membrane</keyword>
<dbReference type="Pfam" id="PF00970">
    <property type="entry name" value="FAD_binding_6"/>
    <property type="match status" value="1"/>
</dbReference>
<dbReference type="InterPro" id="IPR001041">
    <property type="entry name" value="2Fe-2S_ferredoxin-type"/>
</dbReference>
<dbReference type="InterPro" id="IPR017938">
    <property type="entry name" value="Riboflavin_synthase-like_b-brl"/>
</dbReference>
<keyword evidence="8" id="KW-0411">Iron-sulfur</keyword>
<dbReference type="InterPro" id="IPR006058">
    <property type="entry name" value="2Fe2S_fd_BS"/>
</dbReference>
<evidence type="ECO:0000256" key="3">
    <source>
        <dbReference type="ARBA" id="ARBA00022714"/>
    </source>
</evidence>
<dbReference type="InterPro" id="IPR001433">
    <property type="entry name" value="OxRdtase_FAD/NAD-bd"/>
</dbReference>
<evidence type="ECO:0000256" key="8">
    <source>
        <dbReference type="ARBA" id="ARBA00023014"/>
    </source>
</evidence>
<keyword evidence="5" id="KW-0274">FAD</keyword>
<dbReference type="InterPro" id="IPR039261">
    <property type="entry name" value="FNR_nucleotide-bd"/>
</dbReference>
<evidence type="ECO:0000256" key="4">
    <source>
        <dbReference type="ARBA" id="ARBA00022723"/>
    </source>
</evidence>
<reference evidence="17" key="1">
    <citation type="journal article" date="2019" name="Int. J. Syst. Evol. Microbiol.">
        <title>The Global Catalogue of Microorganisms (GCM) 10K type strain sequencing project: providing services to taxonomists for standard genome sequencing and annotation.</title>
        <authorList>
            <consortium name="The Broad Institute Genomics Platform"/>
            <consortium name="The Broad Institute Genome Sequencing Center for Infectious Disease"/>
            <person name="Wu L."/>
            <person name="Ma J."/>
        </authorList>
    </citation>
    <scope>NUCLEOTIDE SEQUENCE [LARGE SCALE GENOMIC DNA]</scope>
    <source>
        <strain evidence="17">CGMCC 1.12449</strain>
    </source>
</reference>
<dbReference type="InterPro" id="IPR012675">
    <property type="entry name" value="Beta-grasp_dom_sf"/>
</dbReference>
<keyword evidence="4" id="KW-0479">Metal-binding</keyword>
<keyword evidence="12" id="KW-0812">Transmembrane</keyword>
<feature type="region of interest" description="Disordered" evidence="11">
    <location>
        <begin position="255"/>
        <end position="276"/>
    </location>
</feature>
<evidence type="ECO:0000259" key="15">
    <source>
        <dbReference type="PROSITE" id="PS51384"/>
    </source>
</evidence>
<evidence type="ECO:0000256" key="5">
    <source>
        <dbReference type="ARBA" id="ARBA00022827"/>
    </source>
</evidence>
<dbReference type="EMBL" id="JBHUEL010000009">
    <property type="protein sequence ID" value="MFD1767229.1"/>
    <property type="molecule type" value="Genomic_DNA"/>
</dbReference>
<feature type="compositionally biased region" description="Polar residues" evidence="11">
    <location>
        <begin position="259"/>
        <end position="271"/>
    </location>
</feature>
<comment type="cofactor">
    <cofactor evidence="1">
        <name>FAD</name>
        <dbReference type="ChEBI" id="CHEBI:57692"/>
    </cofactor>
</comment>
<dbReference type="RefSeq" id="WP_381514375.1">
    <property type="nucleotide sequence ID" value="NZ_JBHUEL010000009.1"/>
</dbReference>
<name>A0ABW4MFW0_9SPHN</name>
<dbReference type="PANTHER" id="PTHR47354:SF6">
    <property type="entry name" value="NADH OXIDOREDUCTASE HCR"/>
    <property type="match status" value="1"/>
</dbReference>
<dbReference type="InterPro" id="IPR036010">
    <property type="entry name" value="2Fe-2S_ferredoxin-like_sf"/>
</dbReference>
<keyword evidence="17" id="KW-1185">Reference proteome</keyword>
<dbReference type="CDD" id="cd00207">
    <property type="entry name" value="fer2"/>
    <property type="match status" value="1"/>
</dbReference>
<organism evidence="16 17">
    <name type="scientific">Sphingorhabdus buctiana</name>
    <dbReference type="NCBI Taxonomy" id="1508805"/>
    <lineage>
        <taxon>Bacteria</taxon>
        <taxon>Pseudomonadati</taxon>
        <taxon>Pseudomonadota</taxon>
        <taxon>Alphaproteobacteria</taxon>
        <taxon>Sphingomonadales</taxon>
        <taxon>Sphingomonadaceae</taxon>
        <taxon>Sphingorhabdus</taxon>
    </lineage>
</organism>
<dbReference type="PANTHER" id="PTHR47354">
    <property type="entry name" value="NADH OXIDOREDUCTASE HCR"/>
    <property type="match status" value="1"/>
</dbReference>
<dbReference type="Gene3D" id="3.40.50.80">
    <property type="entry name" value="Nucleotide-binding domain of ferredoxin-NADP reductase (FNR) module"/>
    <property type="match status" value="1"/>
</dbReference>
<evidence type="ECO:0000313" key="17">
    <source>
        <dbReference type="Proteomes" id="UP001597215"/>
    </source>
</evidence>
<protein>
    <submittedName>
        <fullName evidence="16">2Fe-2S iron-sulfur cluster-binding protein</fullName>
    </submittedName>
</protein>
<dbReference type="PROSITE" id="PS51085">
    <property type="entry name" value="2FE2S_FER_2"/>
    <property type="match status" value="1"/>
</dbReference>
<keyword evidence="3" id="KW-0001">2Fe-2S</keyword>
<dbReference type="Gene3D" id="2.40.30.10">
    <property type="entry name" value="Translation factors"/>
    <property type="match status" value="1"/>
</dbReference>
<keyword evidence="2" id="KW-0285">Flavoprotein</keyword>
<dbReference type="PROSITE" id="PS51384">
    <property type="entry name" value="FAD_FR"/>
    <property type="match status" value="1"/>
</dbReference>